<evidence type="ECO:0000313" key="1">
    <source>
        <dbReference type="EMBL" id="CAB4007054.1"/>
    </source>
</evidence>
<keyword evidence="2" id="KW-1185">Reference proteome</keyword>
<dbReference type="EMBL" id="CACRXK020005684">
    <property type="protein sequence ID" value="CAB4007054.1"/>
    <property type="molecule type" value="Genomic_DNA"/>
</dbReference>
<dbReference type="OrthoDB" id="10673520at2759"/>
<dbReference type="AlphaFoldDB" id="A0A6S7HNX5"/>
<evidence type="ECO:0000313" key="2">
    <source>
        <dbReference type="Proteomes" id="UP001152795"/>
    </source>
</evidence>
<comment type="caution">
    <text evidence="1">The sequence shown here is derived from an EMBL/GenBank/DDBJ whole genome shotgun (WGS) entry which is preliminary data.</text>
</comment>
<accession>A0A6S7HNX5</accession>
<organism evidence="1 2">
    <name type="scientific">Paramuricea clavata</name>
    <name type="common">Red gorgonian</name>
    <name type="synonym">Violescent sea-whip</name>
    <dbReference type="NCBI Taxonomy" id="317549"/>
    <lineage>
        <taxon>Eukaryota</taxon>
        <taxon>Metazoa</taxon>
        <taxon>Cnidaria</taxon>
        <taxon>Anthozoa</taxon>
        <taxon>Octocorallia</taxon>
        <taxon>Malacalcyonacea</taxon>
        <taxon>Plexauridae</taxon>
        <taxon>Paramuricea</taxon>
    </lineage>
</organism>
<reference evidence="1" key="1">
    <citation type="submission" date="2020-04" db="EMBL/GenBank/DDBJ databases">
        <authorList>
            <person name="Alioto T."/>
            <person name="Alioto T."/>
            <person name="Gomez Garrido J."/>
        </authorList>
    </citation>
    <scope>NUCLEOTIDE SEQUENCE</scope>
    <source>
        <strain evidence="1">A484AB</strain>
    </source>
</reference>
<protein>
    <submittedName>
        <fullName evidence="1">Uncharacterized protein</fullName>
    </submittedName>
</protein>
<proteinExistence type="predicted"/>
<name>A0A6S7HNX5_PARCT</name>
<sequence length="484" mass="54249">MNVTSWTVIIFVLSKWPPNGLCLNFHVGNKSFICRAVSKHDPWLGTNVVKKTSDLKCWIKAMIGQARGKRCVLTILNTTRNYVYVHLTSRNCDISRVKYSGSEIHCIFPNEEERHPINGTSIKFRKISTKHPVYFINSSGLIRNAIFMASRRSNGFNAEALGWRTKLGTKYSNVFICSERDGSIGREERDESSRRKDGVFGKILVRKRRNILENSTTAFSTYYRKTVIASDLITPPLTRTVQNPITPSRSATEVWNSCPQSVVVNCSTIFITPTVVGTRHAGSLVATSKLTPLKHFSATPLLRNNTLVAETSHLGSAPTLALNATTTWIIARHEKRTHNATYMYNENLVAVICTTQGSAFITTLGCATVTPVTTSSKAKPTLRTTTESDKSDNTKQTKLYVGLIAGGGVLLFIIICIALCLFVRRYRRMKALRRKAKQISYFNRFDCSSAWDEPDRFGGSKLSVFTLKNSKFDIDWESTQDSKQ</sequence>
<gene>
    <name evidence="1" type="ORF">PACLA_8A071154</name>
</gene>
<dbReference type="Proteomes" id="UP001152795">
    <property type="component" value="Unassembled WGS sequence"/>
</dbReference>